<feature type="non-terminal residue" evidence="2">
    <location>
        <position position="1"/>
    </location>
</feature>
<dbReference type="Proteomes" id="UP000499080">
    <property type="component" value="Unassembled WGS sequence"/>
</dbReference>
<feature type="region of interest" description="Disordered" evidence="1">
    <location>
        <begin position="1"/>
        <end position="24"/>
    </location>
</feature>
<evidence type="ECO:0000256" key="1">
    <source>
        <dbReference type="SAM" id="MobiDB-lite"/>
    </source>
</evidence>
<accession>A0A4Y2FN61</accession>
<protein>
    <submittedName>
        <fullName evidence="2">Uncharacterized protein</fullName>
    </submittedName>
</protein>
<evidence type="ECO:0000313" key="2">
    <source>
        <dbReference type="EMBL" id="GBM41809.1"/>
    </source>
</evidence>
<organism evidence="2 3">
    <name type="scientific">Araneus ventricosus</name>
    <name type="common">Orbweaver spider</name>
    <name type="synonym">Epeira ventricosa</name>
    <dbReference type="NCBI Taxonomy" id="182803"/>
    <lineage>
        <taxon>Eukaryota</taxon>
        <taxon>Metazoa</taxon>
        <taxon>Ecdysozoa</taxon>
        <taxon>Arthropoda</taxon>
        <taxon>Chelicerata</taxon>
        <taxon>Arachnida</taxon>
        <taxon>Araneae</taxon>
        <taxon>Araneomorphae</taxon>
        <taxon>Entelegynae</taxon>
        <taxon>Araneoidea</taxon>
        <taxon>Araneidae</taxon>
        <taxon>Araneus</taxon>
    </lineage>
</organism>
<dbReference type="EMBL" id="BGPR01000974">
    <property type="protein sequence ID" value="GBM41809.1"/>
    <property type="molecule type" value="Genomic_DNA"/>
</dbReference>
<comment type="caution">
    <text evidence="2">The sequence shown here is derived from an EMBL/GenBank/DDBJ whole genome shotgun (WGS) entry which is preliminary data.</text>
</comment>
<dbReference type="AlphaFoldDB" id="A0A4Y2FN61"/>
<feature type="non-terminal residue" evidence="2">
    <location>
        <position position="24"/>
    </location>
</feature>
<reference evidence="2 3" key="1">
    <citation type="journal article" date="2019" name="Sci. Rep.">
        <title>Orb-weaving spider Araneus ventricosus genome elucidates the spidroin gene catalogue.</title>
        <authorList>
            <person name="Kono N."/>
            <person name="Nakamura H."/>
            <person name="Ohtoshi R."/>
            <person name="Moran D.A.P."/>
            <person name="Shinohara A."/>
            <person name="Yoshida Y."/>
            <person name="Fujiwara M."/>
            <person name="Mori M."/>
            <person name="Tomita M."/>
            <person name="Arakawa K."/>
        </authorList>
    </citation>
    <scope>NUCLEOTIDE SEQUENCE [LARGE SCALE GENOMIC DNA]</scope>
</reference>
<proteinExistence type="predicted"/>
<evidence type="ECO:0000313" key="3">
    <source>
        <dbReference type="Proteomes" id="UP000499080"/>
    </source>
</evidence>
<sequence length="24" mass="2933">SPPRMDRTFSPQRWTPWRDDARSS</sequence>
<gene>
    <name evidence="2" type="ORF">AVEN_122433_1</name>
</gene>
<keyword evidence="3" id="KW-1185">Reference proteome</keyword>
<name>A0A4Y2FN61_ARAVE</name>